<name>A0A1U9Z8E8_9HYPH</name>
<dbReference type="InterPro" id="IPR000524">
    <property type="entry name" value="Tscrpt_reg_HTH_GntR"/>
</dbReference>
<dbReference type="GO" id="GO:0003700">
    <property type="term" value="F:DNA-binding transcription factor activity"/>
    <property type="evidence" value="ECO:0007669"/>
    <property type="project" value="InterPro"/>
</dbReference>
<dbReference type="GO" id="GO:0003677">
    <property type="term" value="F:DNA binding"/>
    <property type="evidence" value="ECO:0007669"/>
    <property type="project" value="UniProtKB-KW"/>
</dbReference>
<dbReference type="OrthoDB" id="9788098at2"/>
<dbReference type="Pfam" id="PF00392">
    <property type="entry name" value="GntR"/>
    <property type="match status" value="1"/>
</dbReference>
<dbReference type="InterPro" id="IPR008920">
    <property type="entry name" value="TF_FadR/GntR_C"/>
</dbReference>
<sequence>MAHSNTESQSKLQLRTGTLTNTEIVAQKLREMILGGELQAGKRVQERDIAETFGVSRTPVRVALGMLEADGLVEGHPNRGFTVCEFTVDDILSAYDVRAALEGLAIRTAMEEGHLAGRGMEVFEESIAECEDLLSGAGTSAEKLSRWTRANEKFHLNIIHAAHRSTLSKVYANISRMPLVSPATFLFTVKKDRDGLARMEEAHVQHKAIYGAVRKGQSSRAEGLMVEHGYTVRDRVREIFESDLQGREMLPTAANVRTLAR</sequence>
<dbReference type="Gene3D" id="1.10.10.10">
    <property type="entry name" value="Winged helix-like DNA-binding domain superfamily/Winged helix DNA-binding domain"/>
    <property type="match status" value="1"/>
</dbReference>
<keyword evidence="2" id="KW-0238">DNA-binding</keyword>
<dbReference type="SMART" id="SM00895">
    <property type="entry name" value="FCD"/>
    <property type="match status" value="1"/>
</dbReference>
<dbReference type="PANTHER" id="PTHR43537:SF51">
    <property type="entry name" value="HTH-TYPE TRANSCRIPTIONAL REGULATOR LGOR-RELATED"/>
    <property type="match status" value="1"/>
</dbReference>
<dbReference type="Proteomes" id="UP000191135">
    <property type="component" value="Plasmid pMM593"/>
</dbReference>
<dbReference type="PANTHER" id="PTHR43537">
    <property type="entry name" value="TRANSCRIPTIONAL REGULATOR, GNTR FAMILY"/>
    <property type="match status" value="1"/>
</dbReference>
<evidence type="ECO:0000256" key="3">
    <source>
        <dbReference type="ARBA" id="ARBA00023163"/>
    </source>
</evidence>
<dbReference type="eggNOG" id="COG1802">
    <property type="taxonomic scope" value="Bacteria"/>
</dbReference>
<evidence type="ECO:0000259" key="4">
    <source>
        <dbReference type="PROSITE" id="PS50949"/>
    </source>
</evidence>
<dbReference type="SUPFAM" id="SSF48008">
    <property type="entry name" value="GntR ligand-binding domain-like"/>
    <property type="match status" value="1"/>
</dbReference>
<dbReference type="PROSITE" id="PS50949">
    <property type="entry name" value="HTH_GNTR"/>
    <property type="match status" value="1"/>
</dbReference>
<dbReference type="Gene3D" id="1.20.120.530">
    <property type="entry name" value="GntR ligand-binding domain-like"/>
    <property type="match status" value="1"/>
</dbReference>
<dbReference type="SUPFAM" id="SSF46785">
    <property type="entry name" value="Winged helix' DNA-binding domain"/>
    <property type="match status" value="1"/>
</dbReference>
<geneLocation type="plasmid" evidence="6">
    <name>pmm593</name>
</geneLocation>
<organism evidence="5 6">
    <name type="scientific">Martelella mediterranea DSM 17316</name>
    <dbReference type="NCBI Taxonomy" id="1122214"/>
    <lineage>
        <taxon>Bacteria</taxon>
        <taxon>Pseudomonadati</taxon>
        <taxon>Pseudomonadota</taxon>
        <taxon>Alphaproteobacteria</taxon>
        <taxon>Hyphomicrobiales</taxon>
        <taxon>Aurantimonadaceae</taxon>
        <taxon>Martelella</taxon>
    </lineage>
</organism>
<keyword evidence="1" id="KW-0805">Transcription regulation</keyword>
<dbReference type="RefSeq" id="WP_155122267.1">
    <property type="nucleotide sequence ID" value="NZ_AQWH01000005.1"/>
</dbReference>
<dbReference type="KEGG" id="mmed:Mame_04662"/>
<dbReference type="AlphaFoldDB" id="A0A1U9Z8E8"/>
<dbReference type="SMART" id="SM00345">
    <property type="entry name" value="HTH_GNTR"/>
    <property type="match status" value="1"/>
</dbReference>
<dbReference type="EMBL" id="CP020331">
    <property type="protein sequence ID" value="AQZ53954.1"/>
    <property type="molecule type" value="Genomic_DNA"/>
</dbReference>
<feature type="domain" description="HTH gntR-type" evidence="4">
    <location>
        <begin position="19"/>
        <end position="86"/>
    </location>
</feature>
<evidence type="ECO:0000313" key="5">
    <source>
        <dbReference type="EMBL" id="AQZ53954.1"/>
    </source>
</evidence>
<dbReference type="Pfam" id="PF07729">
    <property type="entry name" value="FCD"/>
    <property type="match status" value="1"/>
</dbReference>
<dbReference type="PRINTS" id="PR00035">
    <property type="entry name" value="HTHGNTR"/>
</dbReference>
<accession>A0A1U9Z8E8</accession>
<evidence type="ECO:0000256" key="1">
    <source>
        <dbReference type="ARBA" id="ARBA00023015"/>
    </source>
</evidence>
<protein>
    <submittedName>
        <fullName evidence="5">L-lactate utilization operon repressor</fullName>
    </submittedName>
</protein>
<dbReference type="InterPro" id="IPR011711">
    <property type="entry name" value="GntR_C"/>
</dbReference>
<evidence type="ECO:0000256" key="2">
    <source>
        <dbReference type="ARBA" id="ARBA00023125"/>
    </source>
</evidence>
<dbReference type="CDD" id="cd07377">
    <property type="entry name" value="WHTH_GntR"/>
    <property type="match status" value="1"/>
</dbReference>
<keyword evidence="6" id="KW-1185">Reference proteome</keyword>
<gene>
    <name evidence="5" type="primary">lutR_2</name>
    <name evidence="5" type="ORF">Mame_04662</name>
</gene>
<keyword evidence="5" id="KW-0614">Plasmid</keyword>
<proteinExistence type="predicted"/>
<reference evidence="5 6" key="1">
    <citation type="submission" date="2017-03" db="EMBL/GenBank/DDBJ databases">
        <title>Foreign affairs: Plasmid Transfer between Roseobacters and Rhizobia.</title>
        <authorList>
            <person name="Bartling P."/>
            <person name="Bunk B."/>
            <person name="Overmann J."/>
            <person name="Brinkmann H."/>
            <person name="Petersen J."/>
        </authorList>
    </citation>
    <scope>NUCLEOTIDE SEQUENCE [LARGE SCALE GENOMIC DNA]</scope>
    <source>
        <strain evidence="5 6">MACL11</strain>
        <plasmid evidence="6">Plasmid pmm593</plasmid>
    </source>
</reference>
<dbReference type="InterPro" id="IPR036388">
    <property type="entry name" value="WH-like_DNA-bd_sf"/>
</dbReference>
<evidence type="ECO:0000313" key="6">
    <source>
        <dbReference type="Proteomes" id="UP000191135"/>
    </source>
</evidence>
<keyword evidence="3" id="KW-0804">Transcription</keyword>
<dbReference type="InterPro" id="IPR036390">
    <property type="entry name" value="WH_DNA-bd_sf"/>
</dbReference>